<organism evidence="6 7">
    <name type="scientific">Mya arenaria</name>
    <name type="common">Soft-shell clam</name>
    <dbReference type="NCBI Taxonomy" id="6604"/>
    <lineage>
        <taxon>Eukaryota</taxon>
        <taxon>Metazoa</taxon>
        <taxon>Spiralia</taxon>
        <taxon>Lophotrochozoa</taxon>
        <taxon>Mollusca</taxon>
        <taxon>Bivalvia</taxon>
        <taxon>Autobranchia</taxon>
        <taxon>Heteroconchia</taxon>
        <taxon>Euheterodonta</taxon>
        <taxon>Imparidentia</taxon>
        <taxon>Neoheterodontei</taxon>
        <taxon>Myida</taxon>
        <taxon>Myoidea</taxon>
        <taxon>Myidae</taxon>
        <taxon>Mya</taxon>
    </lineage>
</organism>
<dbReference type="InterPro" id="IPR002293">
    <property type="entry name" value="AA/rel_permease1"/>
</dbReference>
<comment type="subcellular location">
    <subcellularLocation>
        <location evidence="1">Membrane</location>
        <topology evidence="1">Multi-pass membrane protein</topology>
    </subcellularLocation>
</comment>
<keyword evidence="2 5" id="KW-0812">Transmembrane</keyword>
<dbReference type="InterPro" id="IPR050598">
    <property type="entry name" value="AminoAcid_Transporter"/>
</dbReference>
<evidence type="ECO:0000256" key="5">
    <source>
        <dbReference type="SAM" id="Phobius"/>
    </source>
</evidence>
<keyword evidence="3 5" id="KW-1133">Transmembrane helix</keyword>
<keyword evidence="7" id="KW-1185">Reference proteome</keyword>
<evidence type="ECO:0000256" key="2">
    <source>
        <dbReference type="ARBA" id="ARBA00022692"/>
    </source>
</evidence>
<evidence type="ECO:0000256" key="3">
    <source>
        <dbReference type="ARBA" id="ARBA00022989"/>
    </source>
</evidence>
<dbReference type="EMBL" id="CP111019">
    <property type="protein sequence ID" value="WAR13633.1"/>
    <property type="molecule type" value="Genomic_DNA"/>
</dbReference>
<dbReference type="Proteomes" id="UP001164746">
    <property type="component" value="Chromosome 8"/>
</dbReference>
<feature type="transmembrane region" description="Helical" evidence="5">
    <location>
        <begin position="259"/>
        <end position="281"/>
    </location>
</feature>
<reference evidence="6" key="1">
    <citation type="submission" date="2022-11" db="EMBL/GenBank/DDBJ databases">
        <title>Centuries of genome instability and evolution in soft-shell clam transmissible cancer (bioRxiv).</title>
        <authorList>
            <person name="Hart S.F.M."/>
            <person name="Yonemitsu M.A."/>
            <person name="Giersch R.M."/>
            <person name="Beal B.F."/>
            <person name="Arriagada G."/>
            <person name="Davis B.W."/>
            <person name="Ostrander E.A."/>
            <person name="Goff S.P."/>
            <person name="Metzger M.J."/>
        </authorList>
    </citation>
    <scope>NUCLEOTIDE SEQUENCE</scope>
    <source>
        <strain evidence="6">MELC-2E11</strain>
        <tissue evidence="6">Siphon/mantle</tissue>
    </source>
</reference>
<evidence type="ECO:0000256" key="4">
    <source>
        <dbReference type="ARBA" id="ARBA00023136"/>
    </source>
</evidence>
<feature type="transmembrane region" description="Helical" evidence="5">
    <location>
        <begin position="369"/>
        <end position="389"/>
    </location>
</feature>
<name>A0ABY7EUN3_MYAAR</name>
<proteinExistence type="predicted"/>
<dbReference type="PANTHER" id="PTHR11785:SF512">
    <property type="entry name" value="SOBREMESA, ISOFORM B"/>
    <property type="match status" value="1"/>
</dbReference>
<dbReference type="PANTHER" id="PTHR11785">
    <property type="entry name" value="AMINO ACID TRANSPORTER"/>
    <property type="match status" value="1"/>
</dbReference>
<feature type="transmembrane region" description="Helical" evidence="5">
    <location>
        <begin position="67"/>
        <end position="89"/>
    </location>
</feature>
<evidence type="ECO:0000313" key="6">
    <source>
        <dbReference type="EMBL" id="WAR13633.1"/>
    </source>
</evidence>
<sequence>MADSVDFRKRNTNTNVELEFDIEPRRDVLKLKRNVGLVSGVSFIIGSIIGSGIFISPTGVLSETGSVGLSLVVWAASGAISLLGALSYAELGTMIPRSGGEYAYLYDGMFPFIAYMYSWTRTIVLQPSGVAIICLTFASYMVTFFEYCGSPAPPEKIIACLAIDGTTHLRDGFKGSTNSPSKIALSFYDAMWAYDGWNTLNFLTEEIKNPNRNLPWSNYIGVPLVTIVYILTNISYIVVLSPQGLLDSSADWGKEMLGSAYVIMPIAVMFSTFGAANGLLYSSGRMVYAAAREGHLPEVLSYVHATLYTPLPSIALTGIIAILMTIPADIGSLVDFFSFAAWLFYGLTVACVVILRIRQPNAERPIKVFILFPIVFTLISIYLVIAPIIDDPRLEFLWAAIFIVGGFLFYFPFVVFKIDRGCFDYVTTFLQLVCQIAPSPYIPDI</sequence>
<protein>
    <submittedName>
        <fullName evidence="6">BAT1-like protein</fullName>
    </submittedName>
</protein>
<feature type="transmembrane region" description="Helical" evidence="5">
    <location>
        <begin position="35"/>
        <end position="55"/>
    </location>
</feature>
<feature type="transmembrane region" description="Helical" evidence="5">
    <location>
        <begin position="216"/>
        <end position="239"/>
    </location>
</feature>
<gene>
    <name evidence="6" type="ORF">MAR_027813</name>
</gene>
<feature type="transmembrane region" description="Helical" evidence="5">
    <location>
        <begin position="130"/>
        <end position="148"/>
    </location>
</feature>
<keyword evidence="4 5" id="KW-0472">Membrane</keyword>
<dbReference type="PIRSF" id="PIRSF006060">
    <property type="entry name" value="AA_transporter"/>
    <property type="match status" value="1"/>
</dbReference>
<feature type="transmembrane region" description="Helical" evidence="5">
    <location>
        <begin position="336"/>
        <end position="357"/>
    </location>
</feature>
<feature type="transmembrane region" description="Helical" evidence="5">
    <location>
        <begin position="101"/>
        <end position="118"/>
    </location>
</feature>
<accession>A0ABY7EUN3</accession>
<feature type="transmembrane region" description="Helical" evidence="5">
    <location>
        <begin position="395"/>
        <end position="416"/>
    </location>
</feature>
<feature type="transmembrane region" description="Helical" evidence="5">
    <location>
        <begin position="302"/>
        <end position="324"/>
    </location>
</feature>
<evidence type="ECO:0000313" key="7">
    <source>
        <dbReference type="Proteomes" id="UP001164746"/>
    </source>
</evidence>
<dbReference type="Gene3D" id="1.20.1740.10">
    <property type="entry name" value="Amino acid/polyamine transporter I"/>
    <property type="match status" value="1"/>
</dbReference>
<dbReference type="Pfam" id="PF13520">
    <property type="entry name" value="AA_permease_2"/>
    <property type="match status" value="2"/>
</dbReference>
<evidence type="ECO:0000256" key="1">
    <source>
        <dbReference type="ARBA" id="ARBA00004141"/>
    </source>
</evidence>